<keyword evidence="3" id="KW-1185">Reference proteome</keyword>
<feature type="repeat" description="TPR" evidence="1">
    <location>
        <begin position="46"/>
        <end position="79"/>
    </location>
</feature>
<evidence type="ECO:0000313" key="3">
    <source>
        <dbReference type="Proteomes" id="UP000249169"/>
    </source>
</evidence>
<dbReference type="InterPro" id="IPR011990">
    <property type="entry name" value="TPR-like_helical_dom_sf"/>
</dbReference>
<organism evidence="2 3">
    <name type="scientific">Lujinxingia litoralis</name>
    <dbReference type="NCBI Taxonomy" id="2211119"/>
    <lineage>
        <taxon>Bacteria</taxon>
        <taxon>Deltaproteobacteria</taxon>
        <taxon>Bradymonadales</taxon>
        <taxon>Lujinxingiaceae</taxon>
        <taxon>Lujinxingia</taxon>
    </lineage>
</organism>
<dbReference type="EMBL" id="QHKO01000006">
    <property type="protein sequence ID" value="RAL21168.1"/>
    <property type="molecule type" value="Genomic_DNA"/>
</dbReference>
<accession>A0A328C3J7</accession>
<dbReference type="OrthoDB" id="5518182at2"/>
<evidence type="ECO:0000313" key="2">
    <source>
        <dbReference type="EMBL" id="RAL21168.1"/>
    </source>
</evidence>
<dbReference type="SUPFAM" id="SSF48452">
    <property type="entry name" value="TPR-like"/>
    <property type="match status" value="1"/>
</dbReference>
<protein>
    <submittedName>
        <fullName evidence="2">Uncharacterized protein</fullName>
    </submittedName>
</protein>
<dbReference type="Pfam" id="PF14559">
    <property type="entry name" value="TPR_19"/>
    <property type="match status" value="1"/>
</dbReference>
<sequence>MNAHPGPESDLRQALLHLAYWHLERGHLHKSETLSRGLLTLDPGCGEAWYYLGASLRRRGHISDAAQAFVQATQLGDHRPEVWLALAEAKILCGDARTARAAIAQVTRALPKTDRRFRRACALLRMCPPEAVVY</sequence>
<evidence type="ECO:0000256" key="1">
    <source>
        <dbReference type="PROSITE-ProRule" id="PRU00339"/>
    </source>
</evidence>
<dbReference type="PROSITE" id="PS50005">
    <property type="entry name" value="TPR"/>
    <property type="match status" value="1"/>
</dbReference>
<name>A0A328C3J7_9DELT</name>
<dbReference type="AlphaFoldDB" id="A0A328C3J7"/>
<reference evidence="2 3" key="1">
    <citation type="submission" date="2018-05" db="EMBL/GenBank/DDBJ databases">
        <title>Lujinxingia marina gen. nov. sp. nov., a new facultative anaerobic member of the class Deltaproteobacteria, and proposal of Lujinxingaceae fam. nov.</title>
        <authorList>
            <person name="Li C.-M."/>
        </authorList>
    </citation>
    <scope>NUCLEOTIDE SEQUENCE [LARGE SCALE GENOMIC DNA]</scope>
    <source>
        <strain evidence="2 3">B210</strain>
    </source>
</reference>
<dbReference type="InterPro" id="IPR019734">
    <property type="entry name" value="TPR_rpt"/>
</dbReference>
<comment type="caution">
    <text evidence="2">The sequence shown here is derived from an EMBL/GenBank/DDBJ whole genome shotgun (WGS) entry which is preliminary data.</text>
</comment>
<dbReference type="RefSeq" id="WP_111730456.1">
    <property type="nucleotide sequence ID" value="NZ_QHKO01000006.1"/>
</dbReference>
<keyword evidence="1" id="KW-0802">TPR repeat</keyword>
<dbReference type="Gene3D" id="1.25.40.10">
    <property type="entry name" value="Tetratricopeptide repeat domain"/>
    <property type="match status" value="1"/>
</dbReference>
<proteinExistence type="predicted"/>
<gene>
    <name evidence="2" type="ORF">DL240_13625</name>
</gene>
<dbReference type="Proteomes" id="UP000249169">
    <property type="component" value="Unassembled WGS sequence"/>
</dbReference>